<feature type="domain" description="J" evidence="10">
    <location>
        <begin position="4"/>
        <end position="65"/>
    </location>
</feature>
<dbReference type="GO" id="GO:0005737">
    <property type="term" value="C:cytoplasm"/>
    <property type="evidence" value="ECO:0007669"/>
    <property type="project" value="UniProtKB-SubCell"/>
</dbReference>
<comment type="caution">
    <text evidence="12">The sequence shown here is derived from an EMBL/GenBank/DDBJ whole genome shotgun (WGS) entry which is preliminary data.</text>
</comment>
<comment type="cofactor">
    <cofactor evidence="8">
        <name>Zn(2+)</name>
        <dbReference type="ChEBI" id="CHEBI:29105"/>
    </cofactor>
    <text evidence="8">Binds 2 Zn(2+) ions per monomer.</text>
</comment>
<dbReference type="InterPro" id="IPR001305">
    <property type="entry name" value="HSP_DnaJ_Cys-rich_dom"/>
</dbReference>
<gene>
    <name evidence="8" type="primary">dnaJ</name>
    <name evidence="12" type="ORF">A2654_01115</name>
</gene>
<reference evidence="12 13" key="1">
    <citation type="journal article" date="2016" name="Nat. Commun.">
        <title>Thousands of microbial genomes shed light on interconnected biogeochemical processes in an aquifer system.</title>
        <authorList>
            <person name="Anantharaman K."/>
            <person name="Brown C.T."/>
            <person name="Hug L.A."/>
            <person name="Sharon I."/>
            <person name="Castelle C.J."/>
            <person name="Probst A.J."/>
            <person name="Thomas B.C."/>
            <person name="Singh A."/>
            <person name="Wilkins M.J."/>
            <person name="Karaoz U."/>
            <person name="Brodie E.L."/>
            <person name="Williams K.H."/>
            <person name="Hubbard S.S."/>
            <person name="Banfield J.F."/>
        </authorList>
    </citation>
    <scope>NUCLEOTIDE SEQUENCE [LARGE SCALE GENOMIC DNA]</scope>
</reference>
<dbReference type="CDD" id="cd10747">
    <property type="entry name" value="DnaJ_C"/>
    <property type="match status" value="1"/>
</dbReference>
<dbReference type="Gene3D" id="1.10.287.110">
    <property type="entry name" value="DnaJ domain"/>
    <property type="match status" value="1"/>
</dbReference>
<keyword evidence="8" id="KW-0963">Cytoplasm</keyword>
<dbReference type="CDD" id="cd10719">
    <property type="entry name" value="DnaJ_zf"/>
    <property type="match status" value="1"/>
</dbReference>
<dbReference type="CDD" id="cd06257">
    <property type="entry name" value="DnaJ"/>
    <property type="match status" value="1"/>
</dbReference>
<evidence type="ECO:0000256" key="4">
    <source>
        <dbReference type="ARBA" id="ARBA00022833"/>
    </source>
</evidence>
<comment type="function">
    <text evidence="8">Participates actively in the response to hyperosmotic and heat shock by preventing the aggregation of stress-denatured proteins and by disaggregating proteins, also in an autonomous, DnaK-independent fashion. Unfolded proteins bind initially to DnaJ; upon interaction with the DnaJ-bound protein, DnaK hydrolyzes its bound ATP, resulting in the formation of a stable complex. GrpE releases ADP from DnaK; ATP binding to DnaK triggers the release of the substrate protein, thus completing the reaction cycle. Several rounds of ATP-dependent interactions between DnaJ, DnaK and GrpE are required for fully efficient folding. Also involved, together with DnaK and GrpE, in the DNA replication of plasmids through activation of initiation proteins.</text>
</comment>
<feature type="binding site" evidence="8">
    <location>
        <position position="216"/>
    </location>
    <ligand>
        <name>Zn(2+)</name>
        <dbReference type="ChEBI" id="CHEBI:29105"/>
        <label>1</label>
    </ligand>
</feature>
<name>A0A1G2E346_9BACT</name>
<dbReference type="GO" id="GO:0009408">
    <property type="term" value="P:response to heat"/>
    <property type="evidence" value="ECO:0007669"/>
    <property type="project" value="InterPro"/>
</dbReference>
<evidence type="ECO:0000256" key="6">
    <source>
        <dbReference type="ARBA" id="ARBA00061004"/>
    </source>
</evidence>
<dbReference type="Gene3D" id="2.60.260.20">
    <property type="entry name" value="Urease metallochaperone UreE, N-terminal domain"/>
    <property type="match status" value="2"/>
</dbReference>
<feature type="binding site" evidence="8">
    <location>
        <position position="176"/>
    </location>
    <ligand>
        <name>Zn(2+)</name>
        <dbReference type="ChEBI" id="CHEBI:29105"/>
        <label>2</label>
    </ligand>
</feature>
<keyword evidence="8" id="KW-0346">Stress response</keyword>
<evidence type="ECO:0000256" key="1">
    <source>
        <dbReference type="ARBA" id="ARBA00022723"/>
    </source>
</evidence>
<dbReference type="GO" id="GO:0042026">
    <property type="term" value="P:protein refolding"/>
    <property type="evidence" value="ECO:0007669"/>
    <property type="project" value="TreeGrafter"/>
</dbReference>
<evidence type="ECO:0000256" key="7">
    <source>
        <dbReference type="ARBA" id="ARBA00067609"/>
    </source>
</evidence>
<evidence type="ECO:0000313" key="12">
    <source>
        <dbReference type="EMBL" id="OGZ20267.1"/>
    </source>
</evidence>
<feature type="repeat" description="CXXCXGXG motif" evidence="8">
    <location>
        <begin position="202"/>
        <end position="209"/>
    </location>
</feature>
<evidence type="ECO:0000256" key="8">
    <source>
        <dbReference type="HAMAP-Rule" id="MF_01152"/>
    </source>
</evidence>
<comment type="similarity">
    <text evidence="6 8">Belongs to the DnaJ family.</text>
</comment>
<dbReference type="SUPFAM" id="SSF57938">
    <property type="entry name" value="DnaJ/Hsp40 cysteine-rich domain"/>
    <property type="match status" value="1"/>
</dbReference>
<proteinExistence type="inferred from homology"/>
<dbReference type="InterPro" id="IPR012724">
    <property type="entry name" value="DnaJ"/>
</dbReference>
<dbReference type="EMBL" id="MHMA01000019">
    <property type="protein sequence ID" value="OGZ20267.1"/>
    <property type="molecule type" value="Genomic_DNA"/>
</dbReference>
<dbReference type="SUPFAM" id="SSF49493">
    <property type="entry name" value="HSP40/DnaJ peptide-binding domain"/>
    <property type="match status" value="2"/>
</dbReference>
<dbReference type="GO" id="GO:0051082">
    <property type="term" value="F:unfolded protein binding"/>
    <property type="evidence" value="ECO:0007669"/>
    <property type="project" value="UniProtKB-UniRule"/>
</dbReference>
<dbReference type="FunFam" id="2.10.230.10:FF:000002">
    <property type="entry name" value="Molecular chaperone DnaJ"/>
    <property type="match status" value="1"/>
</dbReference>
<dbReference type="NCBIfam" id="NF008035">
    <property type="entry name" value="PRK10767.1"/>
    <property type="match status" value="1"/>
</dbReference>
<organism evidence="12 13">
    <name type="scientific">Candidatus Nealsonbacteria bacterium RIFCSPHIGHO2_01_FULL_43_31</name>
    <dbReference type="NCBI Taxonomy" id="1801665"/>
    <lineage>
        <taxon>Bacteria</taxon>
        <taxon>Candidatus Nealsoniibacteriota</taxon>
    </lineage>
</organism>
<feature type="repeat" description="CXXCXGXG motif" evidence="8">
    <location>
        <begin position="216"/>
        <end position="223"/>
    </location>
</feature>
<dbReference type="PRINTS" id="PR00625">
    <property type="entry name" value="JDOMAIN"/>
</dbReference>
<dbReference type="AlphaFoldDB" id="A0A1G2E346"/>
<dbReference type="PROSITE" id="PS50076">
    <property type="entry name" value="DNAJ_2"/>
    <property type="match status" value="1"/>
</dbReference>
<dbReference type="GO" id="GO:0006260">
    <property type="term" value="P:DNA replication"/>
    <property type="evidence" value="ECO:0007669"/>
    <property type="project" value="UniProtKB-KW"/>
</dbReference>
<feature type="domain" description="CR-type" evidence="11">
    <location>
        <begin position="146"/>
        <end position="228"/>
    </location>
</feature>
<comment type="domain">
    <text evidence="8">The J domain is necessary and sufficient to stimulate DnaK ATPase activity. Zinc center 1 plays an important role in the autonomous, DnaK-independent chaperone activity of DnaJ. Zinc center 2 is essential for interaction with DnaK and for DnaJ activity.</text>
</comment>
<dbReference type="SMART" id="SM00271">
    <property type="entry name" value="DnaJ"/>
    <property type="match status" value="1"/>
</dbReference>
<dbReference type="Pfam" id="PF01556">
    <property type="entry name" value="DnaJ_C"/>
    <property type="match status" value="1"/>
</dbReference>
<dbReference type="SUPFAM" id="SSF46565">
    <property type="entry name" value="Chaperone J-domain"/>
    <property type="match status" value="1"/>
</dbReference>
<feature type="binding site" evidence="8">
    <location>
        <position position="219"/>
    </location>
    <ligand>
        <name>Zn(2+)</name>
        <dbReference type="ChEBI" id="CHEBI:29105"/>
        <label>1</label>
    </ligand>
</feature>
<dbReference type="Pfam" id="PF00226">
    <property type="entry name" value="DnaJ"/>
    <property type="match status" value="1"/>
</dbReference>
<evidence type="ECO:0000259" key="10">
    <source>
        <dbReference type="PROSITE" id="PS50076"/>
    </source>
</evidence>
<dbReference type="HAMAP" id="MF_01152">
    <property type="entry name" value="DnaJ"/>
    <property type="match status" value="1"/>
</dbReference>
<feature type="binding site" evidence="8">
    <location>
        <position position="159"/>
    </location>
    <ligand>
        <name>Zn(2+)</name>
        <dbReference type="ChEBI" id="CHEBI:29105"/>
        <label>1</label>
    </ligand>
</feature>
<keyword evidence="8" id="KW-0235">DNA replication</keyword>
<evidence type="ECO:0000256" key="2">
    <source>
        <dbReference type="ARBA" id="ARBA00022737"/>
    </source>
</evidence>
<dbReference type="FunFam" id="2.60.260.20:FF:000005">
    <property type="entry name" value="Chaperone protein dnaJ 1, mitochondrial"/>
    <property type="match status" value="1"/>
</dbReference>
<evidence type="ECO:0000256" key="9">
    <source>
        <dbReference type="PROSITE-ProRule" id="PRU00546"/>
    </source>
</evidence>
<sequence>MAKDYYQILGVGKTASPEDIRRAYHKLAHVHHPDKGGDEKKFKEVNEAYQTLSNKDKRAQYDQFGRVFSAQGGPAYGGEDGQPGWDFGFGQGNPGGFGQQGFDPEDLGDLFGEMFGFGGRTKKQNIKNGKDIEVDLEIPLEATLKTQEKEFSLYKEVVCARCHGKGAEPNTSLNECFTCRGAGEVQQIAKTIFGSVTRLAVCPECGGEGQRPSKPCNVCKGEGRIKSEEKIKIFIPAGVDTNQVIKVEGKGEAGRKGGKPGDLYVRIFIKKHSTFQRKGDDLLTNVPVSFSQVALGGEIEVATLGGKNILLKVPAGTESGKVLRLSGKGIPHFQSFGQGSLYVKLIVRTPQKVTKKQKELLEELKKEGV</sequence>
<dbReference type="PROSITE" id="PS51188">
    <property type="entry name" value="ZF_CR"/>
    <property type="match status" value="1"/>
</dbReference>
<dbReference type="Pfam" id="PF00684">
    <property type="entry name" value="DnaJ_CXXCXGXG"/>
    <property type="match status" value="1"/>
</dbReference>
<keyword evidence="2 8" id="KW-0677">Repeat</keyword>
<feature type="binding site" evidence="8">
    <location>
        <position position="202"/>
    </location>
    <ligand>
        <name>Zn(2+)</name>
        <dbReference type="ChEBI" id="CHEBI:29105"/>
        <label>2</label>
    </ligand>
</feature>
<keyword evidence="3 8" id="KW-0863">Zinc-finger</keyword>
<dbReference type="Gene3D" id="2.10.230.10">
    <property type="entry name" value="Heat shock protein DnaJ, cysteine-rich domain"/>
    <property type="match status" value="1"/>
</dbReference>
<evidence type="ECO:0000259" key="11">
    <source>
        <dbReference type="PROSITE" id="PS51188"/>
    </source>
</evidence>
<feature type="zinc finger region" description="CR-type" evidence="9">
    <location>
        <begin position="146"/>
        <end position="228"/>
    </location>
</feature>
<dbReference type="PROSITE" id="PS00636">
    <property type="entry name" value="DNAJ_1"/>
    <property type="match status" value="1"/>
</dbReference>
<dbReference type="InterPro" id="IPR018253">
    <property type="entry name" value="DnaJ_domain_CS"/>
</dbReference>
<dbReference type="PANTHER" id="PTHR43096:SF52">
    <property type="entry name" value="DNAJ HOMOLOG 1, MITOCHONDRIAL-RELATED"/>
    <property type="match status" value="1"/>
</dbReference>
<feature type="repeat" description="CXXCXGXG motif" evidence="8">
    <location>
        <begin position="159"/>
        <end position="166"/>
    </location>
</feature>
<evidence type="ECO:0000256" key="5">
    <source>
        <dbReference type="ARBA" id="ARBA00023186"/>
    </source>
</evidence>
<protein>
    <recommendedName>
        <fullName evidence="7 8">Chaperone protein DnaJ</fullName>
    </recommendedName>
</protein>
<keyword evidence="4 8" id="KW-0862">Zinc</keyword>
<dbReference type="InterPro" id="IPR036410">
    <property type="entry name" value="HSP_DnaJ_Cys-rich_dom_sf"/>
</dbReference>
<feature type="binding site" evidence="8">
    <location>
        <position position="162"/>
    </location>
    <ligand>
        <name>Zn(2+)</name>
        <dbReference type="ChEBI" id="CHEBI:29105"/>
        <label>1</label>
    </ligand>
</feature>
<dbReference type="GO" id="GO:0005524">
    <property type="term" value="F:ATP binding"/>
    <property type="evidence" value="ECO:0007669"/>
    <property type="project" value="InterPro"/>
</dbReference>
<keyword evidence="1 8" id="KW-0479">Metal-binding</keyword>
<feature type="binding site" evidence="8">
    <location>
        <position position="205"/>
    </location>
    <ligand>
        <name>Zn(2+)</name>
        <dbReference type="ChEBI" id="CHEBI:29105"/>
        <label>2</label>
    </ligand>
</feature>
<evidence type="ECO:0000313" key="13">
    <source>
        <dbReference type="Proteomes" id="UP000178721"/>
    </source>
</evidence>
<feature type="repeat" description="CXXCXGXG motif" evidence="8">
    <location>
        <begin position="176"/>
        <end position="183"/>
    </location>
</feature>
<dbReference type="GO" id="GO:0008270">
    <property type="term" value="F:zinc ion binding"/>
    <property type="evidence" value="ECO:0007669"/>
    <property type="project" value="UniProtKB-UniRule"/>
</dbReference>
<comment type="subcellular location">
    <subcellularLocation>
        <location evidence="8">Cytoplasm</location>
    </subcellularLocation>
</comment>
<keyword evidence="5 8" id="KW-0143">Chaperone</keyword>
<dbReference type="GO" id="GO:0031072">
    <property type="term" value="F:heat shock protein binding"/>
    <property type="evidence" value="ECO:0007669"/>
    <property type="project" value="InterPro"/>
</dbReference>
<feature type="binding site" evidence="8">
    <location>
        <position position="179"/>
    </location>
    <ligand>
        <name>Zn(2+)</name>
        <dbReference type="ChEBI" id="CHEBI:29105"/>
        <label>2</label>
    </ligand>
</feature>
<comment type="subunit">
    <text evidence="8">Homodimer.</text>
</comment>
<dbReference type="PANTHER" id="PTHR43096">
    <property type="entry name" value="DNAJ HOMOLOG 1, MITOCHONDRIAL-RELATED"/>
    <property type="match status" value="1"/>
</dbReference>
<dbReference type="InterPro" id="IPR001623">
    <property type="entry name" value="DnaJ_domain"/>
</dbReference>
<accession>A0A1G2E346</accession>
<dbReference type="InterPro" id="IPR002939">
    <property type="entry name" value="DnaJ_C"/>
</dbReference>
<dbReference type="Proteomes" id="UP000178721">
    <property type="component" value="Unassembled WGS sequence"/>
</dbReference>
<dbReference type="InterPro" id="IPR036869">
    <property type="entry name" value="J_dom_sf"/>
</dbReference>
<dbReference type="InterPro" id="IPR008971">
    <property type="entry name" value="HSP40/DnaJ_pept-bd"/>
</dbReference>
<evidence type="ECO:0000256" key="3">
    <source>
        <dbReference type="ARBA" id="ARBA00022771"/>
    </source>
</evidence>